<proteinExistence type="predicted"/>
<dbReference type="Gene3D" id="2.60.40.3700">
    <property type="match status" value="1"/>
</dbReference>
<comment type="caution">
    <text evidence="1">The sequence shown here is derived from an EMBL/GenBank/DDBJ whole genome shotgun (WGS) entry which is preliminary data.</text>
</comment>
<protein>
    <submittedName>
        <fullName evidence="1">Uncharacterized protein</fullName>
    </submittedName>
</protein>
<dbReference type="Pfam" id="PF21172">
    <property type="entry name" value="CueP"/>
    <property type="match status" value="1"/>
</dbReference>
<dbReference type="InterPro" id="IPR047808">
    <property type="entry name" value="CueP-like"/>
</dbReference>
<reference evidence="1 2" key="1">
    <citation type="submission" date="2016-10" db="EMBL/GenBank/DDBJ databases">
        <title>Draft genome sequences of four alkaliphilic bacteria belonging to the Anaerobacillus genus.</title>
        <authorList>
            <person name="Bassil N.M."/>
            <person name="Lloyd J.R."/>
        </authorList>
    </citation>
    <scope>NUCLEOTIDE SEQUENCE [LARGE SCALE GENOMIC DNA]</scope>
    <source>
        <strain evidence="1 2">DSM 15340</strain>
    </source>
</reference>
<dbReference type="NCBIfam" id="NF038094">
    <property type="entry name" value="CueP_fam"/>
    <property type="match status" value="1"/>
</dbReference>
<dbReference type="AlphaFoldDB" id="A0A1S2LRU2"/>
<dbReference type="EMBL" id="MLQQ01000002">
    <property type="protein sequence ID" value="OIJ15231.1"/>
    <property type="molecule type" value="Genomic_DNA"/>
</dbReference>
<gene>
    <name evidence="1" type="ORF">BKP35_05120</name>
</gene>
<evidence type="ECO:0000313" key="1">
    <source>
        <dbReference type="EMBL" id="OIJ15231.1"/>
    </source>
</evidence>
<organism evidence="1 2">
    <name type="scientific">Anaerobacillus arseniciselenatis</name>
    <dbReference type="NCBI Taxonomy" id="85682"/>
    <lineage>
        <taxon>Bacteria</taxon>
        <taxon>Bacillati</taxon>
        <taxon>Bacillota</taxon>
        <taxon>Bacilli</taxon>
        <taxon>Bacillales</taxon>
        <taxon>Bacillaceae</taxon>
        <taxon>Anaerobacillus</taxon>
    </lineage>
</organism>
<dbReference type="Proteomes" id="UP000180098">
    <property type="component" value="Unassembled WGS sequence"/>
</dbReference>
<accession>A0A1S2LRU2</accession>
<name>A0A1S2LRU2_9BACI</name>
<keyword evidence="2" id="KW-1185">Reference proteome</keyword>
<sequence>MTGCQAELVAQDFDVYIEDTDGNVVLDKTVKSHPNGFIDLWLPREQNLNVTIEYAGKVAQSQLSTFEGDNTCVTTMQLS</sequence>
<dbReference type="OrthoDB" id="73040at2"/>
<evidence type="ECO:0000313" key="2">
    <source>
        <dbReference type="Proteomes" id="UP000180098"/>
    </source>
</evidence>